<feature type="repeat" description="WD" evidence="7">
    <location>
        <begin position="250"/>
        <end position="289"/>
    </location>
</feature>
<dbReference type="InterPro" id="IPR036322">
    <property type="entry name" value="WD40_repeat_dom_sf"/>
</dbReference>
<dbReference type="Gene3D" id="3.30.1370.210">
    <property type="match status" value="1"/>
</dbReference>
<dbReference type="PANTHER" id="PTHR44489:SF1">
    <property type="entry name" value="ZINC FINGER CCCH DOMAIN-CONTAINING PROTEIN 63"/>
    <property type="match status" value="1"/>
</dbReference>
<dbReference type="STRING" id="3818.A0A445BFX1"/>
<evidence type="ECO:0000259" key="9">
    <source>
        <dbReference type="PROSITE" id="PS50103"/>
    </source>
</evidence>
<accession>A0A445BFX1</accession>
<dbReference type="Proteomes" id="UP000289738">
    <property type="component" value="Chromosome A09"/>
</dbReference>
<keyword evidence="11" id="KW-1185">Reference proteome</keyword>
<evidence type="ECO:0000256" key="4">
    <source>
        <dbReference type="ARBA" id="ARBA00022771"/>
    </source>
</evidence>
<dbReference type="InterPro" id="IPR019775">
    <property type="entry name" value="WD40_repeat_CS"/>
</dbReference>
<organism evidence="10 11">
    <name type="scientific">Arachis hypogaea</name>
    <name type="common">Peanut</name>
    <dbReference type="NCBI Taxonomy" id="3818"/>
    <lineage>
        <taxon>Eukaryota</taxon>
        <taxon>Viridiplantae</taxon>
        <taxon>Streptophyta</taxon>
        <taxon>Embryophyta</taxon>
        <taxon>Tracheophyta</taxon>
        <taxon>Spermatophyta</taxon>
        <taxon>Magnoliopsida</taxon>
        <taxon>eudicotyledons</taxon>
        <taxon>Gunneridae</taxon>
        <taxon>Pentapetalae</taxon>
        <taxon>rosids</taxon>
        <taxon>fabids</taxon>
        <taxon>Fabales</taxon>
        <taxon>Fabaceae</taxon>
        <taxon>Papilionoideae</taxon>
        <taxon>50 kb inversion clade</taxon>
        <taxon>dalbergioids sensu lato</taxon>
        <taxon>Dalbergieae</taxon>
        <taxon>Pterocarpus clade</taxon>
        <taxon>Arachis</taxon>
    </lineage>
</organism>
<dbReference type="GO" id="GO:0008270">
    <property type="term" value="F:zinc ion binding"/>
    <property type="evidence" value="ECO:0007669"/>
    <property type="project" value="UniProtKB-KW"/>
</dbReference>
<dbReference type="PROSITE" id="PS00678">
    <property type="entry name" value="WD_REPEATS_1"/>
    <property type="match status" value="1"/>
</dbReference>
<evidence type="ECO:0000256" key="1">
    <source>
        <dbReference type="ARBA" id="ARBA00022574"/>
    </source>
</evidence>
<dbReference type="GO" id="GO:0003677">
    <property type="term" value="F:DNA binding"/>
    <property type="evidence" value="ECO:0007669"/>
    <property type="project" value="UniProtKB-KW"/>
</dbReference>
<feature type="zinc finger region" description="C3H1-type" evidence="8">
    <location>
        <begin position="29"/>
        <end position="50"/>
    </location>
</feature>
<keyword evidence="6" id="KW-0238">DNA-binding</keyword>
<dbReference type="Pfam" id="PF00642">
    <property type="entry name" value="zf-CCCH"/>
    <property type="match status" value="1"/>
</dbReference>
<dbReference type="FunFam" id="2.130.10.10:FF:000869">
    <property type="entry name" value="Zinc finger CCCH domain-containing protein 48"/>
    <property type="match status" value="1"/>
</dbReference>
<feature type="zinc finger region" description="C3H1-type" evidence="8">
    <location>
        <begin position="89"/>
        <end position="116"/>
    </location>
</feature>
<dbReference type="Gramene" id="arahy.Tifrunner.gnm2.ann2.Ah09g352800.1">
    <property type="protein sequence ID" value="arahy.Tifrunner.gnm2.ann2.Ah09g352800.1-CDS"/>
    <property type="gene ID" value="arahy.Tifrunner.gnm2.ann2.Ah09g352800"/>
</dbReference>
<evidence type="ECO:0000256" key="2">
    <source>
        <dbReference type="ARBA" id="ARBA00022723"/>
    </source>
</evidence>
<sequence>MDVDGGNKRVFHRLAVATAADTRHHQKKVCYHWQAGNCNRHPCPFLHSATVYGSTMSCNNNNGRRSHTFMNGTSTWGHGCGGGNHRAVRKADKVCNYWVQGNCGYGERCKFIHSWSCGDGFSLLTQLEGHTKVVSGIALPSGSDKLYTASIDETLRVWDCQSGQCTAEINVGGEVGCMINEGPWIFVGIPNCVRAWNTQTCMELSLQGPVGQVYALVVNNDILFAGTQDGSILAWKFNVVVNVFEPAASLTGHSRGVVSLVVGPNRLYSASMDNTIRVWNLEHLQCLQILTDHTSIVMSVLCWDQFLLSCSLDKTVKVWVTTESGKLEVTYTHKEEHGVVALCGVHDSQGKPILLCSCTDNTLRLYELPSFLDRGKIFTKQEIRTIKMGPGGIFFTGDGSGQVRVWNWAIDPTISIQ</sequence>
<dbReference type="Gene3D" id="2.130.10.10">
    <property type="entry name" value="YVTN repeat-like/Quinoprotein amine dehydrogenase"/>
    <property type="match status" value="2"/>
</dbReference>
<feature type="domain" description="C3H1-type" evidence="9">
    <location>
        <begin position="29"/>
        <end position="50"/>
    </location>
</feature>
<dbReference type="InterPro" id="IPR044715">
    <property type="entry name" value="WDR86-like"/>
</dbReference>
<dbReference type="PRINTS" id="PR00320">
    <property type="entry name" value="GPROTEINBRPT"/>
</dbReference>
<feature type="repeat" description="WD" evidence="7">
    <location>
        <begin position="127"/>
        <end position="168"/>
    </location>
</feature>
<dbReference type="SMR" id="A0A445BFX1"/>
<dbReference type="PANTHER" id="PTHR44489">
    <property type="match status" value="1"/>
</dbReference>
<evidence type="ECO:0000256" key="5">
    <source>
        <dbReference type="ARBA" id="ARBA00022833"/>
    </source>
</evidence>
<evidence type="ECO:0000256" key="7">
    <source>
        <dbReference type="PROSITE-ProRule" id="PRU00221"/>
    </source>
</evidence>
<proteinExistence type="predicted"/>
<evidence type="ECO:0000256" key="8">
    <source>
        <dbReference type="PROSITE-ProRule" id="PRU00723"/>
    </source>
</evidence>
<keyword evidence="3" id="KW-0677">Repeat</keyword>
<reference evidence="10 11" key="1">
    <citation type="submission" date="2019-01" db="EMBL/GenBank/DDBJ databases">
        <title>Sequencing of cultivated peanut Arachis hypogaea provides insights into genome evolution and oil improvement.</title>
        <authorList>
            <person name="Chen X."/>
        </authorList>
    </citation>
    <scope>NUCLEOTIDE SEQUENCE [LARGE SCALE GENOMIC DNA]</scope>
    <source>
        <strain evidence="11">cv. Fuhuasheng</strain>
        <tissue evidence="10">Leaves</tissue>
    </source>
</reference>
<keyword evidence="4 8" id="KW-0863">Zinc-finger</keyword>
<evidence type="ECO:0000256" key="3">
    <source>
        <dbReference type="ARBA" id="ARBA00022737"/>
    </source>
</evidence>
<name>A0A445BFX1_ARAHY</name>
<keyword evidence="1 7" id="KW-0853">WD repeat</keyword>
<dbReference type="SMART" id="SM00356">
    <property type="entry name" value="ZnF_C3H1"/>
    <property type="match status" value="2"/>
</dbReference>
<evidence type="ECO:0000313" key="11">
    <source>
        <dbReference type="Proteomes" id="UP000289738"/>
    </source>
</evidence>
<dbReference type="InterPro" id="IPR000571">
    <property type="entry name" value="Znf_CCCH"/>
</dbReference>
<dbReference type="OrthoDB" id="19711at2759"/>
<protein>
    <recommendedName>
        <fullName evidence="9">C3H1-type domain-containing protein</fullName>
    </recommendedName>
</protein>
<comment type="caution">
    <text evidence="10">The sequence shown here is derived from an EMBL/GenBank/DDBJ whole genome shotgun (WGS) entry which is preliminary data.</text>
</comment>
<dbReference type="SMART" id="SM00320">
    <property type="entry name" value="WD40"/>
    <property type="match status" value="6"/>
</dbReference>
<dbReference type="InterPro" id="IPR015943">
    <property type="entry name" value="WD40/YVTN_repeat-like_dom_sf"/>
</dbReference>
<dbReference type="PROSITE" id="PS50082">
    <property type="entry name" value="WD_REPEATS_2"/>
    <property type="match status" value="2"/>
</dbReference>
<feature type="domain" description="C3H1-type" evidence="9">
    <location>
        <begin position="89"/>
        <end position="116"/>
    </location>
</feature>
<keyword evidence="2 8" id="KW-0479">Metal-binding</keyword>
<dbReference type="InterPro" id="IPR036855">
    <property type="entry name" value="Znf_CCCH_sf"/>
</dbReference>
<evidence type="ECO:0000256" key="6">
    <source>
        <dbReference type="ARBA" id="ARBA00023125"/>
    </source>
</evidence>
<gene>
    <name evidence="10" type="ORF">Ahy_A09g042446</name>
</gene>
<dbReference type="SUPFAM" id="SSF90229">
    <property type="entry name" value="CCCH zinc finger"/>
    <property type="match status" value="1"/>
</dbReference>
<dbReference type="EMBL" id="SDMP01000009">
    <property type="protein sequence ID" value="RYR37567.1"/>
    <property type="molecule type" value="Genomic_DNA"/>
</dbReference>
<dbReference type="Pfam" id="PF00400">
    <property type="entry name" value="WD40"/>
    <property type="match status" value="3"/>
</dbReference>
<dbReference type="InterPro" id="IPR020472">
    <property type="entry name" value="WD40_PAC1"/>
</dbReference>
<dbReference type="AlphaFoldDB" id="A0A445BFX1"/>
<dbReference type="SUPFAM" id="SSF50978">
    <property type="entry name" value="WD40 repeat-like"/>
    <property type="match status" value="1"/>
</dbReference>
<dbReference type="PROSITE" id="PS50294">
    <property type="entry name" value="WD_REPEATS_REGION"/>
    <property type="match status" value="2"/>
</dbReference>
<keyword evidence="5 8" id="KW-0862">Zinc</keyword>
<dbReference type="InterPro" id="IPR001680">
    <property type="entry name" value="WD40_rpt"/>
</dbReference>
<evidence type="ECO:0000313" key="10">
    <source>
        <dbReference type="EMBL" id="RYR37567.1"/>
    </source>
</evidence>
<dbReference type="PROSITE" id="PS50103">
    <property type="entry name" value="ZF_C3H1"/>
    <property type="match status" value="2"/>
</dbReference>